<keyword evidence="2" id="KW-1185">Reference proteome</keyword>
<evidence type="ECO:0000313" key="1">
    <source>
        <dbReference type="EMBL" id="CAL1277150.1"/>
    </source>
</evidence>
<reference evidence="1 2" key="1">
    <citation type="submission" date="2024-04" db="EMBL/GenBank/DDBJ databases">
        <authorList>
            <person name="Rising A."/>
            <person name="Reimegard J."/>
            <person name="Sonavane S."/>
            <person name="Akerstrom W."/>
            <person name="Nylinder S."/>
            <person name="Hedman E."/>
            <person name="Kallberg Y."/>
        </authorList>
    </citation>
    <scope>NUCLEOTIDE SEQUENCE [LARGE SCALE GENOMIC DNA]</scope>
</reference>
<proteinExistence type="predicted"/>
<protein>
    <submittedName>
        <fullName evidence="1">Uncharacterized protein</fullName>
    </submittedName>
</protein>
<organism evidence="1 2">
    <name type="scientific">Larinioides sclopetarius</name>
    <dbReference type="NCBI Taxonomy" id="280406"/>
    <lineage>
        <taxon>Eukaryota</taxon>
        <taxon>Metazoa</taxon>
        <taxon>Ecdysozoa</taxon>
        <taxon>Arthropoda</taxon>
        <taxon>Chelicerata</taxon>
        <taxon>Arachnida</taxon>
        <taxon>Araneae</taxon>
        <taxon>Araneomorphae</taxon>
        <taxon>Entelegynae</taxon>
        <taxon>Araneoidea</taxon>
        <taxon>Araneidae</taxon>
        <taxon>Larinioides</taxon>
    </lineage>
</organism>
<evidence type="ECO:0000313" key="2">
    <source>
        <dbReference type="Proteomes" id="UP001497382"/>
    </source>
</evidence>
<dbReference type="AlphaFoldDB" id="A0AAV1ZZD7"/>
<gene>
    <name evidence="1" type="ORF">LARSCL_LOCUS9045</name>
</gene>
<name>A0AAV1ZZD7_9ARAC</name>
<comment type="caution">
    <text evidence="1">The sequence shown here is derived from an EMBL/GenBank/DDBJ whole genome shotgun (WGS) entry which is preliminary data.</text>
</comment>
<dbReference type="Proteomes" id="UP001497382">
    <property type="component" value="Unassembled WGS sequence"/>
</dbReference>
<accession>A0AAV1ZZD7</accession>
<sequence length="29" mass="3197">MAPLTSFLKGSILIIQIVVPMGKWVTSCY</sequence>
<dbReference type="EMBL" id="CAXIEN010000099">
    <property type="protein sequence ID" value="CAL1277150.1"/>
    <property type="molecule type" value="Genomic_DNA"/>
</dbReference>